<gene>
    <name evidence="4" type="ORF">DL240_16315</name>
</gene>
<dbReference type="InterPro" id="IPR006122">
    <property type="entry name" value="HMA_Cu_ion-bd"/>
</dbReference>
<protein>
    <submittedName>
        <fullName evidence="4">Copper resistance protein CopZ</fullName>
    </submittedName>
</protein>
<dbReference type="Proteomes" id="UP000249169">
    <property type="component" value="Unassembled WGS sequence"/>
</dbReference>
<dbReference type="PROSITE" id="PS50846">
    <property type="entry name" value="HMA_2"/>
    <property type="match status" value="1"/>
</dbReference>
<dbReference type="InterPro" id="IPR006121">
    <property type="entry name" value="HMA_dom"/>
</dbReference>
<keyword evidence="1" id="KW-0479">Metal-binding</keyword>
<evidence type="ECO:0000313" key="4">
    <source>
        <dbReference type="EMBL" id="RAL20595.1"/>
    </source>
</evidence>
<dbReference type="Pfam" id="PF00403">
    <property type="entry name" value="HMA"/>
    <property type="match status" value="1"/>
</dbReference>
<keyword evidence="5" id="KW-1185">Reference proteome</keyword>
<evidence type="ECO:0000256" key="2">
    <source>
        <dbReference type="ARBA" id="ARBA00023008"/>
    </source>
</evidence>
<dbReference type="InterPro" id="IPR000428">
    <property type="entry name" value="Cu-bd"/>
</dbReference>
<accession>A0A328C7R3</accession>
<dbReference type="GO" id="GO:0006825">
    <property type="term" value="P:copper ion transport"/>
    <property type="evidence" value="ECO:0007669"/>
    <property type="project" value="InterPro"/>
</dbReference>
<dbReference type="AlphaFoldDB" id="A0A328C7R3"/>
<evidence type="ECO:0000259" key="3">
    <source>
        <dbReference type="PROSITE" id="PS50846"/>
    </source>
</evidence>
<dbReference type="Gene3D" id="3.30.70.100">
    <property type="match status" value="1"/>
</dbReference>
<keyword evidence="2" id="KW-0186">Copper</keyword>
<dbReference type="RefSeq" id="WP_111730961.1">
    <property type="nucleotide sequence ID" value="NZ_QHKO01000009.1"/>
</dbReference>
<dbReference type="NCBIfam" id="TIGR00003">
    <property type="entry name" value="copper ion binding protein"/>
    <property type="match status" value="1"/>
</dbReference>
<dbReference type="CDD" id="cd00371">
    <property type="entry name" value="HMA"/>
    <property type="match status" value="1"/>
</dbReference>
<comment type="caution">
    <text evidence="4">The sequence shown here is derived from an EMBL/GenBank/DDBJ whole genome shotgun (WGS) entry which is preliminary data.</text>
</comment>
<feature type="domain" description="HMA" evidence="3">
    <location>
        <begin position="4"/>
        <end position="70"/>
    </location>
</feature>
<dbReference type="FunFam" id="3.30.70.100:FF:000001">
    <property type="entry name" value="ATPase copper transporting beta"/>
    <property type="match status" value="1"/>
</dbReference>
<dbReference type="GO" id="GO:0005507">
    <property type="term" value="F:copper ion binding"/>
    <property type="evidence" value="ECO:0007669"/>
    <property type="project" value="InterPro"/>
</dbReference>
<dbReference type="PROSITE" id="PS01047">
    <property type="entry name" value="HMA_1"/>
    <property type="match status" value="1"/>
</dbReference>
<dbReference type="OrthoDB" id="9801832at2"/>
<dbReference type="PRINTS" id="PR00944">
    <property type="entry name" value="CUEXPORT"/>
</dbReference>
<name>A0A328C7R3_9DELT</name>
<dbReference type="EMBL" id="QHKO01000009">
    <property type="protein sequence ID" value="RAL20595.1"/>
    <property type="molecule type" value="Genomic_DNA"/>
</dbReference>
<dbReference type="SUPFAM" id="SSF55008">
    <property type="entry name" value="HMA, heavy metal-associated domain"/>
    <property type="match status" value="1"/>
</dbReference>
<evidence type="ECO:0000256" key="1">
    <source>
        <dbReference type="ARBA" id="ARBA00022723"/>
    </source>
</evidence>
<organism evidence="4 5">
    <name type="scientific">Lujinxingia litoralis</name>
    <dbReference type="NCBI Taxonomy" id="2211119"/>
    <lineage>
        <taxon>Bacteria</taxon>
        <taxon>Deltaproteobacteria</taxon>
        <taxon>Bradymonadales</taxon>
        <taxon>Lujinxingiaceae</taxon>
        <taxon>Lujinxingia</taxon>
    </lineage>
</organism>
<sequence length="75" mass="7894">MSTTQKTLHVKGMSCGNCAKHVEKAVGALEGVETVAVVLDKEQVTVAFRDDATTLDAISKAIVDADYEVVGEIEG</sequence>
<reference evidence="4 5" key="1">
    <citation type="submission" date="2018-05" db="EMBL/GenBank/DDBJ databases">
        <title>Lujinxingia marina gen. nov. sp. nov., a new facultative anaerobic member of the class Deltaproteobacteria, and proposal of Lujinxingaceae fam. nov.</title>
        <authorList>
            <person name="Li C.-M."/>
        </authorList>
    </citation>
    <scope>NUCLEOTIDE SEQUENCE [LARGE SCALE GENOMIC DNA]</scope>
    <source>
        <strain evidence="4 5">B210</strain>
    </source>
</reference>
<dbReference type="InterPro" id="IPR036163">
    <property type="entry name" value="HMA_dom_sf"/>
</dbReference>
<evidence type="ECO:0000313" key="5">
    <source>
        <dbReference type="Proteomes" id="UP000249169"/>
    </source>
</evidence>
<proteinExistence type="predicted"/>
<dbReference type="InterPro" id="IPR017969">
    <property type="entry name" value="Heavy-metal-associated_CS"/>
</dbReference>